<proteinExistence type="predicted"/>
<comment type="caution">
    <text evidence="2">The sequence shown here is derived from an EMBL/GenBank/DDBJ whole genome shotgun (WGS) entry which is preliminary data.</text>
</comment>
<dbReference type="Proteomes" id="UP000011135">
    <property type="component" value="Unassembled WGS sequence"/>
</dbReference>
<protein>
    <submittedName>
        <fullName evidence="2">Uncharacterized protein</fullName>
    </submittedName>
</protein>
<evidence type="ECO:0000313" key="3">
    <source>
        <dbReference type="Proteomes" id="UP000011135"/>
    </source>
</evidence>
<keyword evidence="3" id="KW-1185">Reference proteome</keyword>
<dbReference type="STRING" id="1237149.C900_03201"/>
<feature type="transmembrane region" description="Helical" evidence="1">
    <location>
        <begin position="12"/>
        <end position="36"/>
    </location>
</feature>
<keyword evidence="1" id="KW-1133">Transmembrane helix</keyword>
<keyword evidence="1" id="KW-0812">Transmembrane</keyword>
<name>L8JRU5_9BACT</name>
<evidence type="ECO:0000256" key="1">
    <source>
        <dbReference type="SAM" id="Phobius"/>
    </source>
</evidence>
<organism evidence="2 3">
    <name type="scientific">Fulvivirga imtechensis AK7</name>
    <dbReference type="NCBI Taxonomy" id="1237149"/>
    <lineage>
        <taxon>Bacteria</taxon>
        <taxon>Pseudomonadati</taxon>
        <taxon>Bacteroidota</taxon>
        <taxon>Cytophagia</taxon>
        <taxon>Cytophagales</taxon>
        <taxon>Fulvivirgaceae</taxon>
        <taxon>Fulvivirga</taxon>
    </lineage>
</organism>
<dbReference type="PROSITE" id="PS51257">
    <property type="entry name" value="PROKAR_LIPOPROTEIN"/>
    <property type="match status" value="1"/>
</dbReference>
<reference evidence="2 3" key="1">
    <citation type="submission" date="2012-12" db="EMBL/GenBank/DDBJ databases">
        <title>Genome assembly of Fulvivirga imtechensis AK7.</title>
        <authorList>
            <person name="Nupur N."/>
            <person name="Khatri I."/>
            <person name="Kumar R."/>
            <person name="Subramanian S."/>
            <person name="Pinnaka A."/>
        </authorList>
    </citation>
    <scope>NUCLEOTIDE SEQUENCE [LARGE SCALE GENOMIC DNA]</scope>
    <source>
        <strain evidence="2 3">AK7</strain>
    </source>
</reference>
<dbReference type="RefSeq" id="WP_009580558.1">
    <property type="nucleotide sequence ID" value="NZ_AMZN01000047.1"/>
</dbReference>
<gene>
    <name evidence="2" type="ORF">C900_03201</name>
</gene>
<dbReference type="EMBL" id="AMZN01000047">
    <property type="protein sequence ID" value="ELR70918.1"/>
    <property type="molecule type" value="Genomic_DNA"/>
</dbReference>
<dbReference type="AlphaFoldDB" id="L8JRU5"/>
<keyword evidence="1" id="KW-0472">Membrane</keyword>
<dbReference type="OrthoDB" id="980823at2"/>
<accession>L8JRU5</accession>
<sequence length="120" mass="13468">MKKLGKISRYKQTIGICFGILAAVVILVSQSCYYNFLANEEAKVNTEVNDQKGEPKHDVLTISKDAVASVVQYTISHALHFIAEIYLENTDEVEIAIDQEVDFNAYFKTLFRLIIAPNAP</sequence>
<evidence type="ECO:0000313" key="2">
    <source>
        <dbReference type="EMBL" id="ELR70918.1"/>
    </source>
</evidence>